<reference evidence="2 3" key="1">
    <citation type="journal article" date="2014" name="PLoS Genet.">
        <title>Phylogenetically driven sequencing of extremely halophilic archaea reveals strategies for static and dynamic osmo-response.</title>
        <authorList>
            <person name="Becker E.A."/>
            <person name="Seitzer P.M."/>
            <person name="Tritt A."/>
            <person name="Larsen D."/>
            <person name="Krusor M."/>
            <person name="Yao A.I."/>
            <person name="Wu D."/>
            <person name="Madern D."/>
            <person name="Eisen J.A."/>
            <person name="Darling A.E."/>
            <person name="Facciotti M.T."/>
        </authorList>
    </citation>
    <scope>NUCLEOTIDE SEQUENCE [LARGE SCALE GENOMIC DNA]</scope>
    <source>
        <strain evidence="2 3">AJ5</strain>
    </source>
</reference>
<feature type="transmembrane region" description="Helical" evidence="1">
    <location>
        <begin position="67"/>
        <end position="90"/>
    </location>
</feature>
<evidence type="ECO:0000313" key="2">
    <source>
        <dbReference type="EMBL" id="EMA34683.1"/>
    </source>
</evidence>
<dbReference type="EMBL" id="AOLZ01000031">
    <property type="protein sequence ID" value="EMA34683.1"/>
    <property type="molecule type" value="Genomic_DNA"/>
</dbReference>
<evidence type="ECO:0000256" key="1">
    <source>
        <dbReference type="SAM" id="Phobius"/>
    </source>
</evidence>
<organism evidence="2 3">
    <name type="scientific">Natronobacterium lacisalsi AJ5</name>
    <dbReference type="NCBI Taxonomy" id="358396"/>
    <lineage>
        <taxon>Archaea</taxon>
        <taxon>Methanobacteriati</taxon>
        <taxon>Methanobacteriota</taxon>
        <taxon>Stenosarchaea group</taxon>
        <taxon>Halobacteria</taxon>
        <taxon>Halobacteriales</taxon>
        <taxon>Natrialbaceae</taxon>
        <taxon>Natronobacterium</taxon>
    </lineage>
</organism>
<dbReference type="AlphaFoldDB" id="M0LNJ1"/>
<keyword evidence="3" id="KW-1185">Reference proteome</keyword>
<dbReference type="Proteomes" id="UP000011555">
    <property type="component" value="Unassembled WGS sequence"/>
</dbReference>
<sequence length="249" mass="26942">MEPPRFPLSRPRLRYVRDSMVQVPTHVDDIGWARLAERLCYLFPPVVGVGAVGVLEDLDLGVPGLSWGLFLVGTAGYTLLTLGMSLALFFDADRIRRQPRASGNWRPRPWLNAAFALLWAPAAGVVYLARRHRRFGTPPGWSGWWVVVALSLATTLFGLVAAGVSILLSIPGLLATGAGLAGAVAFGAFPVAIHRDAAYVCTESDSWRPNPGVYLALAFLSLSVPPVQPALAAYYLYHRREAIGVPALE</sequence>
<evidence type="ECO:0000313" key="3">
    <source>
        <dbReference type="Proteomes" id="UP000011555"/>
    </source>
</evidence>
<keyword evidence="1" id="KW-0812">Transmembrane</keyword>
<keyword evidence="1" id="KW-0472">Membrane</keyword>
<feature type="transmembrane region" description="Helical" evidence="1">
    <location>
        <begin position="141"/>
        <end position="166"/>
    </location>
</feature>
<protein>
    <submittedName>
        <fullName evidence="2">Uncharacterized protein</fullName>
    </submittedName>
</protein>
<feature type="transmembrane region" description="Helical" evidence="1">
    <location>
        <begin position="213"/>
        <end position="237"/>
    </location>
</feature>
<proteinExistence type="predicted"/>
<comment type="caution">
    <text evidence="2">The sequence shown here is derived from an EMBL/GenBank/DDBJ whole genome shotgun (WGS) entry which is preliminary data.</text>
</comment>
<dbReference type="InParanoid" id="M0LNJ1"/>
<dbReference type="eggNOG" id="arCOG09311">
    <property type="taxonomic scope" value="Archaea"/>
</dbReference>
<gene>
    <name evidence="2" type="ORF">C445_07175</name>
</gene>
<accession>M0LNJ1</accession>
<feature type="transmembrane region" description="Helical" evidence="1">
    <location>
        <begin position="110"/>
        <end position="129"/>
    </location>
</feature>
<feature type="transmembrane region" description="Helical" evidence="1">
    <location>
        <begin position="173"/>
        <end position="193"/>
    </location>
</feature>
<keyword evidence="1" id="KW-1133">Transmembrane helix</keyword>
<name>M0LNJ1_NATLA</name>